<comment type="caution">
    <text evidence="2">The sequence shown here is derived from an EMBL/GenBank/DDBJ whole genome shotgun (WGS) entry which is preliminary data.</text>
</comment>
<protein>
    <submittedName>
        <fullName evidence="2">Uncharacterized protein</fullName>
    </submittedName>
</protein>
<organism evidence="2 3">
    <name type="scientific">Cytospora schulzeri</name>
    <dbReference type="NCBI Taxonomy" id="448051"/>
    <lineage>
        <taxon>Eukaryota</taxon>
        <taxon>Fungi</taxon>
        <taxon>Dikarya</taxon>
        <taxon>Ascomycota</taxon>
        <taxon>Pezizomycotina</taxon>
        <taxon>Sordariomycetes</taxon>
        <taxon>Sordariomycetidae</taxon>
        <taxon>Diaporthales</taxon>
        <taxon>Cytosporaceae</taxon>
        <taxon>Cytospora</taxon>
    </lineage>
</organism>
<reference evidence="2 3" key="1">
    <citation type="submission" date="2015-09" db="EMBL/GenBank/DDBJ databases">
        <title>Host preference determinants of Valsa canker pathogens revealed by comparative genomics.</title>
        <authorList>
            <person name="Yin Z."/>
            <person name="Huang L."/>
        </authorList>
    </citation>
    <scope>NUCLEOTIDE SEQUENCE [LARGE SCALE GENOMIC DNA]</scope>
    <source>
        <strain evidence="2 3">03-1</strain>
    </source>
</reference>
<dbReference type="OrthoDB" id="10434035at2759"/>
<feature type="region of interest" description="Disordered" evidence="1">
    <location>
        <begin position="138"/>
        <end position="159"/>
    </location>
</feature>
<evidence type="ECO:0000313" key="2">
    <source>
        <dbReference type="EMBL" id="ROW07807.1"/>
    </source>
</evidence>
<accession>A0A423WWG9</accession>
<feature type="compositionally biased region" description="Basic residues" evidence="1">
    <location>
        <begin position="183"/>
        <end position="199"/>
    </location>
</feature>
<sequence length="331" mass="36445">MAPSVTDQCKAAVLQAVENAVEDDWDSKSDKFRAKYDRKRQEIQDRYHEKENKTILELRQAKESELSLLQREYERDVQAAKGNYAKGLMANITNELLKTIQDPSEGARTPSSCTLSVMGSSPGAFTDKFTIPAEAEDGQLDGIGSSASPPSTDQSSLPNINNICKYEVSNEASSAIRPRLSLHQRKANHMWPNSKRKRAAMVDSNDSSDNDGFVDSSSEGNTDDDIPAHQTGRRFNGYSHRYDISSPAARRASKMKHVGISGTAHATRQSQRWLVPSPRVQDSPPSGQQAVSAEERDEFIGGNVSKTENVSSTNPGYVEISLVAHGQRKVF</sequence>
<feature type="region of interest" description="Disordered" evidence="1">
    <location>
        <begin position="183"/>
        <end position="311"/>
    </location>
</feature>
<dbReference type="AlphaFoldDB" id="A0A423WWG9"/>
<gene>
    <name evidence="2" type="ORF">VMCG_03574</name>
</gene>
<dbReference type="Proteomes" id="UP000283895">
    <property type="component" value="Unassembled WGS sequence"/>
</dbReference>
<feature type="compositionally biased region" description="Low complexity" evidence="1">
    <location>
        <begin position="145"/>
        <end position="156"/>
    </location>
</feature>
<proteinExistence type="predicted"/>
<evidence type="ECO:0000256" key="1">
    <source>
        <dbReference type="SAM" id="MobiDB-lite"/>
    </source>
</evidence>
<evidence type="ECO:0000313" key="3">
    <source>
        <dbReference type="Proteomes" id="UP000283895"/>
    </source>
</evidence>
<keyword evidence="3" id="KW-1185">Reference proteome</keyword>
<name>A0A423WWG9_9PEZI</name>
<dbReference type="EMBL" id="LKEA01000007">
    <property type="protein sequence ID" value="ROW07807.1"/>
    <property type="molecule type" value="Genomic_DNA"/>
</dbReference>